<evidence type="ECO:0000313" key="8">
    <source>
        <dbReference type="Proteomes" id="UP000294802"/>
    </source>
</evidence>
<dbReference type="InterPro" id="IPR019108">
    <property type="entry name" value="Caa3_assmbl_CtaG-rel"/>
</dbReference>
<gene>
    <name evidence="7" type="ORF">ERX29_01635</name>
</gene>
<feature type="transmembrane region" description="Helical" evidence="6">
    <location>
        <begin position="114"/>
        <end position="136"/>
    </location>
</feature>
<feature type="transmembrane region" description="Helical" evidence="6">
    <location>
        <begin position="37"/>
        <end position="60"/>
    </location>
</feature>
<reference evidence="7 8" key="1">
    <citation type="submission" date="2019-01" db="EMBL/GenBank/DDBJ databases">
        <title>Draft genome sequences of the type strains of six Macrococcus species.</title>
        <authorList>
            <person name="Mazhar S."/>
            <person name="Altermann E."/>
            <person name="Hill C."/>
            <person name="Mcauliffe O."/>
        </authorList>
    </citation>
    <scope>NUCLEOTIDE SEQUENCE [LARGE SCALE GENOMIC DNA]</scope>
    <source>
        <strain evidence="7 8">CCM4815</strain>
    </source>
</reference>
<evidence type="ECO:0000256" key="3">
    <source>
        <dbReference type="ARBA" id="ARBA00022692"/>
    </source>
</evidence>
<evidence type="ECO:0000256" key="6">
    <source>
        <dbReference type="SAM" id="Phobius"/>
    </source>
</evidence>
<dbReference type="AlphaFoldDB" id="A0A4R6BWW9"/>
<dbReference type="Pfam" id="PF09678">
    <property type="entry name" value="Caa3_CtaG"/>
    <property type="match status" value="1"/>
</dbReference>
<evidence type="ECO:0000256" key="4">
    <source>
        <dbReference type="ARBA" id="ARBA00022989"/>
    </source>
</evidence>
<name>A0A4R6BWW9_9STAP</name>
<comment type="subcellular location">
    <subcellularLocation>
        <location evidence="1">Cell membrane</location>
        <topology evidence="1">Multi-pass membrane protein</topology>
    </subcellularLocation>
</comment>
<evidence type="ECO:0000256" key="2">
    <source>
        <dbReference type="ARBA" id="ARBA00022475"/>
    </source>
</evidence>
<keyword evidence="8" id="KW-1185">Reference proteome</keyword>
<proteinExistence type="predicted"/>
<dbReference type="OrthoDB" id="5024156at2"/>
<dbReference type="EMBL" id="SCWB01000002">
    <property type="protein sequence ID" value="TDM12890.1"/>
    <property type="molecule type" value="Genomic_DNA"/>
</dbReference>
<feature type="transmembrane region" description="Helical" evidence="6">
    <location>
        <begin position="183"/>
        <end position="203"/>
    </location>
</feature>
<accession>A0A4R6BWW9</accession>
<keyword evidence="2" id="KW-1003">Cell membrane</keyword>
<feature type="transmembrane region" description="Helical" evidence="6">
    <location>
        <begin position="6"/>
        <end position="25"/>
    </location>
</feature>
<dbReference type="Proteomes" id="UP000294802">
    <property type="component" value="Unassembled WGS sequence"/>
</dbReference>
<protein>
    <submittedName>
        <fullName evidence="7">Cytochrome c oxidase assembly protein</fullName>
    </submittedName>
</protein>
<evidence type="ECO:0000256" key="5">
    <source>
        <dbReference type="ARBA" id="ARBA00023136"/>
    </source>
</evidence>
<keyword evidence="4 6" id="KW-1133">Transmembrane helix</keyword>
<feature type="transmembrane region" description="Helical" evidence="6">
    <location>
        <begin position="148"/>
        <end position="171"/>
    </location>
</feature>
<organism evidence="7 8">
    <name type="scientific">Macrococcus lamae</name>
    <dbReference type="NCBI Taxonomy" id="198484"/>
    <lineage>
        <taxon>Bacteria</taxon>
        <taxon>Bacillati</taxon>
        <taxon>Bacillota</taxon>
        <taxon>Bacilli</taxon>
        <taxon>Bacillales</taxon>
        <taxon>Staphylococcaceae</taxon>
        <taxon>Macrococcus</taxon>
    </lineage>
</organism>
<keyword evidence="3 6" id="KW-0812">Transmembrane</keyword>
<feature type="transmembrane region" description="Helical" evidence="6">
    <location>
        <begin position="72"/>
        <end position="94"/>
    </location>
</feature>
<comment type="caution">
    <text evidence="7">The sequence shown here is derived from an EMBL/GenBank/DDBJ whole genome shotgun (WGS) entry which is preliminary data.</text>
</comment>
<keyword evidence="5 6" id="KW-0472">Membrane</keyword>
<feature type="transmembrane region" description="Helical" evidence="6">
    <location>
        <begin position="223"/>
        <end position="242"/>
    </location>
</feature>
<evidence type="ECO:0000256" key="1">
    <source>
        <dbReference type="ARBA" id="ARBA00004651"/>
    </source>
</evidence>
<sequence>MPLPVSLLILSAAGALIICYLHLMMRSNQQSRLRKWPIYRAVLWVAGIIIAACVVVGPLAEHMHQSFVLHMYGHLMLGMLSPLLLLLAAPMTLLLRSLKVHHARQVTKLLSTSYFRIITHPVTAAVLNVGGLWLLYRTPLYQMMHESLLIYLLIHFHVFLAGYLFTAAIIYIDPISHRYSFRYRAIVLILALGIHQILSKSLYPYPPAGVDRFDAEIGAQVMYYGGGVIDYMLIFLLCLDWYKAVRPRNIIKP</sequence>
<evidence type="ECO:0000313" key="7">
    <source>
        <dbReference type="EMBL" id="TDM12890.1"/>
    </source>
</evidence>
<dbReference type="GO" id="GO:0005886">
    <property type="term" value="C:plasma membrane"/>
    <property type="evidence" value="ECO:0007669"/>
    <property type="project" value="UniProtKB-SubCell"/>
</dbReference>